<reference evidence="8 9" key="1">
    <citation type="submission" date="2015-10" db="EMBL/GenBank/DDBJ databases">
        <title>Draft Genome Sequence of Chlorobium limicola strain Frasassi Growing under Artificial Lighting in the Frasassi Cave System.</title>
        <authorList>
            <person name="Mansor M."/>
            <person name="Macalady J."/>
        </authorList>
    </citation>
    <scope>NUCLEOTIDE SEQUENCE [LARGE SCALE GENOMIC DNA]</scope>
    <source>
        <strain evidence="8 9">Frasassi</strain>
    </source>
</reference>
<keyword evidence="6" id="KW-0627">Porphyrin biosynthesis</keyword>
<evidence type="ECO:0000256" key="2">
    <source>
        <dbReference type="ARBA" id="ARBA00012162"/>
    </source>
</evidence>
<evidence type="ECO:0000259" key="7">
    <source>
        <dbReference type="Pfam" id="PF00590"/>
    </source>
</evidence>
<dbReference type="PANTHER" id="PTHR45790:SF3">
    <property type="entry name" value="S-ADENOSYL-L-METHIONINE-DEPENDENT UROPORPHYRINOGEN III METHYLTRANSFERASE, CHLOROPLASTIC"/>
    <property type="match status" value="1"/>
</dbReference>
<dbReference type="Pfam" id="PF00590">
    <property type="entry name" value="TP_methylase"/>
    <property type="match status" value="1"/>
</dbReference>
<dbReference type="GO" id="GO:0032259">
    <property type="term" value="P:methylation"/>
    <property type="evidence" value="ECO:0007669"/>
    <property type="project" value="UniProtKB-KW"/>
</dbReference>
<feature type="domain" description="Tetrapyrrole methylase" evidence="7">
    <location>
        <begin position="10"/>
        <end position="225"/>
    </location>
</feature>
<evidence type="ECO:0000313" key="9">
    <source>
        <dbReference type="Proteomes" id="UP000053937"/>
    </source>
</evidence>
<dbReference type="InterPro" id="IPR050161">
    <property type="entry name" value="Siro_Cobalamin_biosynth"/>
</dbReference>
<comment type="similarity">
    <text evidence="1">Belongs to the precorrin methyltransferase family.</text>
</comment>
<dbReference type="Gene3D" id="3.40.1010.10">
    <property type="entry name" value="Cobalt-precorrin-4 Transmethylase, Domain 1"/>
    <property type="match status" value="1"/>
</dbReference>
<keyword evidence="5" id="KW-0949">S-adenosyl-L-methionine</keyword>
<organism evidence="8 9">
    <name type="scientific">Chlorobium limicola</name>
    <dbReference type="NCBI Taxonomy" id="1092"/>
    <lineage>
        <taxon>Bacteria</taxon>
        <taxon>Pseudomonadati</taxon>
        <taxon>Chlorobiota</taxon>
        <taxon>Chlorobiia</taxon>
        <taxon>Chlorobiales</taxon>
        <taxon>Chlorobiaceae</taxon>
        <taxon>Chlorobium/Pelodictyon group</taxon>
        <taxon>Chlorobium</taxon>
    </lineage>
</organism>
<dbReference type="Gene3D" id="3.30.950.10">
    <property type="entry name" value="Methyltransferase, Cobalt-precorrin-4 Transmethylase, Domain 2"/>
    <property type="match status" value="1"/>
</dbReference>
<evidence type="ECO:0000256" key="4">
    <source>
        <dbReference type="ARBA" id="ARBA00022679"/>
    </source>
</evidence>
<evidence type="ECO:0000313" key="8">
    <source>
        <dbReference type="EMBL" id="KUL23015.1"/>
    </source>
</evidence>
<dbReference type="GO" id="GO:0004851">
    <property type="term" value="F:uroporphyrin-III C-methyltransferase activity"/>
    <property type="evidence" value="ECO:0007669"/>
    <property type="project" value="UniProtKB-EC"/>
</dbReference>
<comment type="caution">
    <text evidence="8">The sequence shown here is derived from an EMBL/GenBank/DDBJ whole genome shotgun (WGS) entry which is preliminary data.</text>
</comment>
<keyword evidence="9" id="KW-1185">Reference proteome</keyword>
<dbReference type="EC" id="2.1.1.107" evidence="2"/>
<dbReference type="PROSITE" id="PS00839">
    <property type="entry name" value="SUMT_1"/>
    <property type="match status" value="1"/>
</dbReference>
<dbReference type="SUPFAM" id="SSF53790">
    <property type="entry name" value="Tetrapyrrole methylase"/>
    <property type="match status" value="1"/>
</dbReference>
<dbReference type="InterPro" id="IPR014776">
    <property type="entry name" value="4pyrrole_Mease_sub2"/>
</dbReference>
<evidence type="ECO:0000256" key="5">
    <source>
        <dbReference type="ARBA" id="ARBA00022691"/>
    </source>
</evidence>
<proteinExistence type="inferred from homology"/>
<accession>A0A101JAA9</accession>
<evidence type="ECO:0000256" key="1">
    <source>
        <dbReference type="ARBA" id="ARBA00005879"/>
    </source>
</evidence>
<keyword evidence="3 8" id="KW-0489">Methyltransferase</keyword>
<dbReference type="OrthoDB" id="9815856at2"/>
<sequence length="268" mass="28704">MIDELVLYPVSIVGTGPGDPDLLTVRAARIIRNADVILYDCHTAESALSVASITATIRFVERAKESVQAGVSARNSRMVELIEAYYNEGLRVVRLRAGDPMMFGGANDDCRALERQHIPYEVVSGVTAGAAAACTYALPLSEKYQSNSVTCLIADEIVDNFALVRDAAKLLRHGSAIVLYMATGNLEGIVHAFLQEGVSAAMPIVAVSKSGWPDEAYAVATIGDASTLRASGKLREPVVYFVGQHLAIRNLPLEKWPPAEVLSRCSGA</sequence>
<dbReference type="InterPro" id="IPR000878">
    <property type="entry name" value="4pyrrol_Mease"/>
</dbReference>
<dbReference type="InterPro" id="IPR014777">
    <property type="entry name" value="4pyrrole_Mease_sub1"/>
</dbReference>
<keyword evidence="4 8" id="KW-0808">Transferase</keyword>
<protein>
    <recommendedName>
        <fullName evidence="2">uroporphyrinogen-III C-methyltransferase</fullName>
        <ecNumber evidence="2">2.1.1.107</ecNumber>
    </recommendedName>
</protein>
<evidence type="ECO:0000256" key="6">
    <source>
        <dbReference type="ARBA" id="ARBA00023244"/>
    </source>
</evidence>
<dbReference type="InterPro" id="IPR003043">
    <property type="entry name" value="Uropor_MeTrfase_CS"/>
</dbReference>
<dbReference type="AlphaFoldDB" id="A0A101JAA9"/>
<gene>
    <name evidence="8" type="ORF">ASB62_07445</name>
</gene>
<name>A0A101JAA9_CHLLI</name>
<dbReference type="Proteomes" id="UP000053937">
    <property type="component" value="Unassembled WGS sequence"/>
</dbReference>
<dbReference type="EMBL" id="LMBR01000187">
    <property type="protein sequence ID" value="KUL23015.1"/>
    <property type="molecule type" value="Genomic_DNA"/>
</dbReference>
<dbReference type="PANTHER" id="PTHR45790">
    <property type="entry name" value="SIROHEME SYNTHASE-RELATED"/>
    <property type="match status" value="1"/>
</dbReference>
<evidence type="ECO:0000256" key="3">
    <source>
        <dbReference type="ARBA" id="ARBA00022603"/>
    </source>
</evidence>
<dbReference type="InterPro" id="IPR035996">
    <property type="entry name" value="4pyrrol_Methylase_sf"/>
</dbReference>
<dbReference type="GO" id="GO:0019354">
    <property type="term" value="P:siroheme biosynthetic process"/>
    <property type="evidence" value="ECO:0007669"/>
    <property type="project" value="TreeGrafter"/>
</dbReference>